<dbReference type="AlphaFoldDB" id="A0A8H5HLJ1"/>
<dbReference type="GO" id="GO:0006511">
    <property type="term" value="P:ubiquitin-dependent protein catabolic process"/>
    <property type="evidence" value="ECO:0007669"/>
    <property type="project" value="TreeGrafter"/>
</dbReference>
<evidence type="ECO:0000256" key="2">
    <source>
        <dbReference type="ARBA" id="ARBA00022771"/>
    </source>
</evidence>
<dbReference type="InterPro" id="IPR001841">
    <property type="entry name" value="Znf_RING"/>
</dbReference>
<reference evidence="7 8" key="1">
    <citation type="journal article" date="2020" name="ISME J.">
        <title>Uncovering the hidden diversity of litter-decomposition mechanisms in mushroom-forming fungi.</title>
        <authorList>
            <person name="Floudas D."/>
            <person name="Bentzer J."/>
            <person name="Ahren D."/>
            <person name="Johansson T."/>
            <person name="Persson P."/>
            <person name="Tunlid A."/>
        </authorList>
    </citation>
    <scope>NUCLEOTIDE SEQUENCE [LARGE SCALE GENOMIC DNA]</scope>
    <source>
        <strain evidence="7 8">CBS 661.87</strain>
    </source>
</reference>
<dbReference type="InterPro" id="IPR051834">
    <property type="entry name" value="RING_finger_E3_ligase"/>
</dbReference>
<comment type="caution">
    <text evidence="7">The sequence shown here is derived from an EMBL/GenBank/DDBJ whole genome shotgun (WGS) entry which is preliminary data.</text>
</comment>
<dbReference type="Proteomes" id="UP000565441">
    <property type="component" value="Unassembled WGS sequence"/>
</dbReference>
<protein>
    <recommendedName>
        <fullName evidence="6">RING-type domain-containing protein</fullName>
    </recommendedName>
</protein>
<proteinExistence type="predicted"/>
<keyword evidence="3" id="KW-0862">Zinc</keyword>
<dbReference type="PANTHER" id="PTHR45931">
    <property type="entry name" value="SI:CH211-59O9.10"/>
    <property type="match status" value="1"/>
</dbReference>
<keyword evidence="8" id="KW-1185">Reference proteome</keyword>
<dbReference type="SUPFAM" id="SSF57850">
    <property type="entry name" value="RING/U-box"/>
    <property type="match status" value="1"/>
</dbReference>
<dbReference type="Pfam" id="PF13639">
    <property type="entry name" value="zf-RING_2"/>
    <property type="match status" value="1"/>
</dbReference>
<dbReference type="GO" id="GO:0008270">
    <property type="term" value="F:zinc ion binding"/>
    <property type="evidence" value="ECO:0007669"/>
    <property type="project" value="UniProtKB-KW"/>
</dbReference>
<evidence type="ECO:0000259" key="6">
    <source>
        <dbReference type="PROSITE" id="PS50089"/>
    </source>
</evidence>
<evidence type="ECO:0000256" key="4">
    <source>
        <dbReference type="PROSITE-ProRule" id="PRU00175"/>
    </source>
</evidence>
<evidence type="ECO:0000256" key="1">
    <source>
        <dbReference type="ARBA" id="ARBA00022723"/>
    </source>
</evidence>
<feature type="domain" description="RING-type" evidence="6">
    <location>
        <begin position="276"/>
        <end position="312"/>
    </location>
</feature>
<dbReference type="OrthoDB" id="8062037at2759"/>
<dbReference type="PANTHER" id="PTHR45931:SF3">
    <property type="entry name" value="RING ZINC FINGER-CONTAINING PROTEIN"/>
    <property type="match status" value="1"/>
</dbReference>
<keyword evidence="1" id="KW-0479">Metal-binding</keyword>
<keyword evidence="2 4" id="KW-0863">Zinc-finger</keyword>
<name>A0A8H5HLJ1_9AGAR</name>
<organism evidence="7 8">
    <name type="scientific">Tricholomella constricta</name>
    <dbReference type="NCBI Taxonomy" id="117010"/>
    <lineage>
        <taxon>Eukaryota</taxon>
        <taxon>Fungi</taxon>
        <taxon>Dikarya</taxon>
        <taxon>Basidiomycota</taxon>
        <taxon>Agaricomycotina</taxon>
        <taxon>Agaricomycetes</taxon>
        <taxon>Agaricomycetidae</taxon>
        <taxon>Agaricales</taxon>
        <taxon>Tricholomatineae</taxon>
        <taxon>Lyophyllaceae</taxon>
        <taxon>Tricholomella</taxon>
    </lineage>
</organism>
<gene>
    <name evidence="7" type="ORF">D9615_001229</name>
</gene>
<evidence type="ECO:0000256" key="5">
    <source>
        <dbReference type="SAM" id="MobiDB-lite"/>
    </source>
</evidence>
<evidence type="ECO:0000313" key="8">
    <source>
        <dbReference type="Proteomes" id="UP000565441"/>
    </source>
</evidence>
<evidence type="ECO:0000256" key="3">
    <source>
        <dbReference type="ARBA" id="ARBA00022833"/>
    </source>
</evidence>
<accession>A0A8H5HLJ1</accession>
<dbReference type="GO" id="GO:0005634">
    <property type="term" value="C:nucleus"/>
    <property type="evidence" value="ECO:0007669"/>
    <property type="project" value="TreeGrafter"/>
</dbReference>
<dbReference type="Gene3D" id="3.30.40.10">
    <property type="entry name" value="Zinc/RING finger domain, C3HC4 (zinc finger)"/>
    <property type="match status" value="1"/>
</dbReference>
<feature type="region of interest" description="Disordered" evidence="5">
    <location>
        <begin position="106"/>
        <end position="166"/>
    </location>
</feature>
<evidence type="ECO:0000313" key="7">
    <source>
        <dbReference type="EMBL" id="KAF5385369.1"/>
    </source>
</evidence>
<dbReference type="PROSITE" id="PS50089">
    <property type="entry name" value="ZF_RING_2"/>
    <property type="match status" value="1"/>
</dbReference>
<dbReference type="InterPro" id="IPR013083">
    <property type="entry name" value="Znf_RING/FYVE/PHD"/>
</dbReference>
<sequence length="425" mass="47049">MSSREPLWFCHECHAEMRPIMVPDPVCASCRGSFVEKMEDPADDPREFAHPGHGDLDAEGMPPGMDTFLLSLQTLVDRGIAEGRRQSPRAGSDIGTPGNRVTFQIRTGSSQRPNAGVRPGSGGAEQPLTMDEFLRRESDHAGSGGSTNTRPSMAQGVRSGSGGAEQPLTMDEFLRREPQHTGGGTTFTGPFMAQYLMALLGQRDPLNDFFGRGMGDPAMEGRMGDYVFNQEALDQIITQLMDNSNAYRPVPATEEIISNLPREVLEHDSPMLEKDCAVCKDQFKLETDDPDEQVVVTLPCKHAFHEPCILPWLKSSDTLLYHNQSTTLQQIRVLIPAHIVIVHQAHPLEVEISPHAEMTAKVTLASYNLSLEGSSAVDELTRRRHHHDTPVRTQIRLRNRRTEETDIFPVAGVKISIDIYGPSEH</sequence>
<dbReference type="EMBL" id="JAACJP010000004">
    <property type="protein sequence ID" value="KAF5385369.1"/>
    <property type="molecule type" value="Genomic_DNA"/>
</dbReference>
<dbReference type="GO" id="GO:0061630">
    <property type="term" value="F:ubiquitin protein ligase activity"/>
    <property type="evidence" value="ECO:0007669"/>
    <property type="project" value="TreeGrafter"/>
</dbReference>